<organism evidence="5 6">
    <name type="scientific">Tanacetum coccineum</name>
    <dbReference type="NCBI Taxonomy" id="301880"/>
    <lineage>
        <taxon>Eukaryota</taxon>
        <taxon>Viridiplantae</taxon>
        <taxon>Streptophyta</taxon>
        <taxon>Embryophyta</taxon>
        <taxon>Tracheophyta</taxon>
        <taxon>Spermatophyta</taxon>
        <taxon>Magnoliopsida</taxon>
        <taxon>eudicotyledons</taxon>
        <taxon>Gunneridae</taxon>
        <taxon>Pentapetalae</taxon>
        <taxon>asterids</taxon>
        <taxon>campanulids</taxon>
        <taxon>Asterales</taxon>
        <taxon>Asteraceae</taxon>
        <taxon>Asteroideae</taxon>
        <taxon>Anthemideae</taxon>
        <taxon>Anthemidinae</taxon>
        <taxon>Tanacetum</taxon>
    </lineage>
</organism>
<dbReference type="Pfam" id="PF02902">
    <property type="entry name" value="Peptidase_C48"/>
    <property type="match status" value="1"/>
</dbReference>
<proteinExistence type="inferred from homology"/>
<keyword evidence="6" id="KW-1185">Reference proteome</keyword>
<comment type="similarity">
    <text evidence="1">Belongs to the peptidase C48 family.</text>
</comment>
<name>A0ABQ4WCI8_9ASTR</name>
<evidence type="ECO:0000313" key="6">
    <source>
        <dbReference type="Proteomes" id="UP001151760"/>
    </source>
</evidence>
<gene>
    <name evidence="5" type="ORF">Tco_0623972</name>
</gene>
<dbReference type="InterPro" id="IPR003653">
    <property type="entry name" value="Peptidase_C48_C"/>
</dbReference>
<evidence type="ECO:0000256" key="2">
    <source>
        <dbReference type="ARBA" id="ARBA00022670"/>
    </source>
</evidence>
<evidence type="ECO:0000256" key="3">
    <source>
        <dbReference type="ARBA" id="ARBA00022801"/>
    </source>
</evidence>
<evidence type="ECO:0000256" key="1">
    <source>
        <dbReference type="ARBA" id="ARBA00005234"/>
    </source>
</evidence>
<reference evidence="5" key="2">
    <citation type="submission" date="2022-01" db="EMBL/GenBank/DDBJ databases">
        <authorList>
            <person name="Yamashiro T."/>
            <person name="Shiraishi A."/>
            <person name="Satake H."/>
            <person name="Nakayama K."/>
        </authorList>
    </citation>
    <scope>NUCLEOTIDE SEQUENCE</scope>
</reference>
<dbReference type="Gene3D" id="3.40.395.10">
    <property type="entry name" value="Adenoviral Proteinase, Chain A"/>
    <property type="match status" value="1"/>
</dbReference>
<dbReference type="GO" id="GO:0008233">
    <property type="term" value="F:peptidase activity"/>
    <property type="evidence" value="ECO:0007669"/>
    <property type="project" value="UniProtKB-KW"/>
</dbReference>
<evidence type="ECO:0000313" key="5">
    <source>
        <dbReference type="EMBL" id="GJS50610.1"/>
    </source>
</evidence>
<keyword evidence="2 5" id="KW-0645">Protease</keyword>
<dbReference type="SUPFAM" id="SSF54001">
    <property type="entry name" value="Cysteine proteinases"/>
    <property type="match status" value="1"/>
</dbReference>
<dbReference type="Proteomes" id="UP001151760">
    <property type="component" value="Unassembled WGS sequence"/>
</dbReference>
<feature type="domain" description="Ubiquitin-like protease family profile" evidence="4">
    <location>
        <begin position="231"/>
        <end position="276"/>
    </location>
</feature>
<keyword evidence="3" id="KW-0378">Hydrolase</keyword>
<evidence type="ECO:0000259" key="4">
    <source>
        <dbReference type="Pfam" id="PF02902"/>
    </source>
</evidence>
<sequence>MNKTWWRSSLEYFHNVSNASASSHGPLKTKNSRLKRKAFISHTHVCTEVFRETSSIRYDSPLNNVFSDTMEFDHDSFSRFTKNPDNRAAHMNKITDMKVEFHRHLKLVEECIDVDLNPYSCGSDNHVELGDKESMYVDRDVKQQNVAGKNLIDEFEQQVASKNLINDEALEEPHVAGKNFIDEEDQQAIHNQLEILSMNNVDSVQGSNDAKTLSCCYADGVTYGVPWFAHSVEKVYFLINAEDVHWILAELHIRSGTVTFYDSLPLEEGYVEDRKWWLAMRQSYAEKIPKLLLQTEVMEKKNIDPTNYSISYRLVNNLSLEVSNPTQAGLAYRERLTDFFWKYKIAKK</sequence>
<reference evidence="5" key="1">
    <citation type="journal article" date="2022" name="Int. J. Mol. Sci.">
        <title>Draft Genome of Tanacetum Coccineum: Genomic Comparison of Closely Related Tanacetum-Family Plants.</title>
        <authorList>
            <person name="Yamashiro T."/>
            <person name="Shiraishi A."/>
            <person name="Nakayama K."/>
            <person name="Satake H."/>
        </authorList>
    </citation>
    <scope>NUCLEOTIDE SEQUENCE</scope>
</reference>
<dbReference type="GO" id="GO:0006508">
    <property type="term" value="P:proteolysis"/>
    <property type="evidence" value="ECO:0007669"/>
    <property type="project" value="UniProtKB-KW"/>
</dbReference>
<dbReference type="InterPro" id="IPR038765">
    <property type="entry name" value="Papain-like_cys_pep_sf"/>
</dbReference>
<comment type="caution">
    <text evidence="5">The sequence shown here is derived from an EMBL/GenBank/DDBJ whole genome shotgun (WGS) entry which is preliminary data.</text>
</comment>
<protein>
    <submittedName>
        <fullName evidence="5">Ulp1 protease family, C-terminal catalytic domain-containing protein</fullName>
    </submittedName>
</protein>
<accession>A0ABQ4WCI8</accession>
<dbReference type="EMBL" id="BQNB010008528">
    <property type="protein sequence ID" value="GJS50610.1"/>
    <property type="molecule type" value="Genomic_DNA"/>
</dbReference>